<dbReference type="SUPFAM" id="SSF48371">
    <property type="entry name" value="ARM repeat"/>
    <property type="match status" value="1"/>
</dbReference>
<dbReference type="EMBL" id="JABZGR010000005">
    <property type="protein sequence ID" value="MBF0969954.1"/>
    <property type="molecule type" value="Genomic_DNA"/>
</dbReference>
<dbReference type="PANTHER" id="PTHR41291">
    <property type="entry name" value="DNA ALKYLATION REPAIR PROTEIN"/>
    <property type="match status" value="1"/>
</dbReference>
<reference evidence="1" key="1">
    <citation type="submission" date="2020-04" db="EMBL/GenBank/DDBJ databases">
        <title>Deep metagenomics examines the oral microbiome during advanced dental caries in children, revealing novel taxa and co-occurrences with host molecules.</title>
        <authorList>
            <person name="Baker J.L."/>
            <person name="Morton J.T."/>
            <person name="Dinis M."/>
            <person name="Alvarez R."/>
            <person name="Tran N.C."/>
            <person name="Knight R."/>
            <person name="Edlund A."/>
        </authorList>
    </citation>
    <scope>NUCLEOTIDE SEQUENCE</scope>
    <source>
        <strain evidence="1">JCVI_34_bin.1</strain>
    </source>
</reference>
<dbReference type="Proteomes" id="UP000704068">
    <property type="component" value="Unassembled WGS sequence"/>
</dbReference>
<dbReference type="AlphaFoldDB" id="A0A929RWQ5"/>
<dbReference type="PANTHER" id="PTHR41291:SF1">
    <property type="entry name" value="DNA ALKYLATION REPAIR PROTEIN"/>
    <property type="match status" value="1"/>
</dbReference>
<comment type="caution">
    <text evidence="1">The sequence shown here is derived from an EMBL/GenBank/DDBJ whole genome shotgun (WGS) entry which is preliminary data.</text>
</comment>
<name>A0A929RWQ5_9BACT</name>
<dbReference type="Pfam" id="PF08713">
    <property type="entry name" value="DNA_alkylation"/>
    <property type="match status" value="1"/>
</dbReference>
<evidence type="ECO:0000313" key="1">
    <source>
        <dbReference type="EMBL" id="MBF0969954.1"/>
    </source>
</evidence>
<evidence type="ECO:0000313" key="2">
    <source>
        <dbReference type="Proteomes" id="UP000704068"/>
    </source>
</evidence>
<dbReference type="Gene3D" id="1.25.10.90">
    <property type="match status" value="1"/>
</dbReference>
<dbReference type="InterPro" id="IPR014825">
    <property type="entry name" value="DNA_alkylation"/>
</dbReference>
<gene>
    <name evidence="1" type="ORF">HXK21_02775</name>
</gene>
<proteinExistence type="predicted"/>
<accession>A0A929RWQ5</accession>
<protein>
    <submittedName>
        <fullName evidence="1">DNA alkylation repair protein</fullName>
    </submittedName>
</protein>
<sequence>MPNLFYNFAAIKKLVMDTNEELRQIKKALRTMMNGPVSALMRRNGLQYKVNFGVELPRLEDFAKELPHTYNLAATLWKEDIRECRLLACMLMPFEVFSRDLADIWLEQVRFAEEADALAMYLLSRLPYASELAFECIAGENRMRRYIGYQLLGRLFLQRCKPSFRDSQEFLDQVASDLTSTDQRVSLAAYKALMRYMDLGLVEERMGNRILNKAMPVENE</sequence>
<organism evidence="1 2">
    <name type="scientific">Alloprevotella tannerae</name>
    <dbReference type="NCBI Taxonomy" id="76122"/>
    <lineage>
        <taxon>Bacteria</taxon>
        <taxon>Pseudomonadati</taxon>
        <taxon>Bacteroidota</taxon>
        <taxon>Bacteroidia</taxon>
        <taxon>Bacteroidales</taxon>
        <taxon>Prevotellaceae</taxon>
        <taxon>Alloprevotella</taxon>
    </lineage>
</organism>
<dbReference type="InterPro" id="IPR016024">
    <property type="entry name" value="ARM-type_fold"/>
</dbReference>